<dbReference type="EMBL" id="CP016076">
    <property type="protein sequence ID" value="APU12720.1"/>
    <property type="molecule type" value="Genomic_DNA"/>
</dbReference>
<dbReference type="Gene3D" id="3.40.630.30">
    <property type="match status" value="1"/>
</dbReference>
<keyword evidence="3" id="KW-1185">Reference proteome</keyword>
<evidence type="ECO:0000313" key="2">
    <source>
        <dbReference type="EMBL" id="APU12720.1"/>
    </source>
</evidence>
<dbReference type="KEGG" id="acad:UA74_03185"/>
<sequence length="143" mass="16139">MIISLRTSFDPAEVGELYDSVGWSAYTRDLAKLVRSLTGSPLVITARDESGELLGLARTVSDDETVCYVQDLLVRPAAQRPGIGRALLQHLDERYPHCRSFLLTTDRGSTEDGRKSRAFYRTFELISPEEQELAVFVKPIHRR</sequence>
<name>A0AAC9L9D3_9PSEU</name>
<organism evidence="2 3">
    <name type="scientific">Actinoalloteichus fjordicus</name>
    <dbReference type="NCBI Taxonomy" id="1612552"/>
    <lineage>
        <taxon>Bacteria</taxon>
        <taxon>Bacillati</taxon>
        <taxon>Actinomycetota</taxon>
        <taxon>Actinomycetes</taxon>
        <taxon>Pseudonocardiales</taxon>
        <taxon>Pseudonocardiaceae</taxon>
        <taxon>Actinoalloteichus</taxon>
    </lineage>
</organism>
<evidence type="ECO:0000259" key="1">
    <source>
        <dbReference type="PROSITE" id="PS51186"/>
    </source>
</evidence>
<dbReference type="Proteomes" id="UP000185511">
    <property type="component" value="Chromosome"/>
</dbReference>
<dbReference type="PROSITE" id="PS51186">
    <property type="entry name" value="GNAT"/>
    <property type="match status" value="1"/>
</dbReference>
<proteinExistence type="predicted"/>
<dbReference type="InterPro" id="IPR016181">
    <property type="entry name" value="Acyl_CoA_acyltransferase"/>
</dbReference>
<dbReference type="RefSeq" id="WP_198042907.1">
    <property type="nucleotide sequence ID" value="NZ_CP016076.1"/>
</dbReference>
<feature type="domain" description="N-acetyltransferase" evidence="1">
    <location>
        <begin position="1"/>
        <end position="141"/>
    </location>
</feature>
<protein>
    <submittedName>
        <fullName evidence="2">Acetyltransferase (GNAT) domain</fullName>
    </submittedName>
</protein>
<dbReference type="InterPro" id="IPR000182">
    <property type="entry name" value="GNAT_dom"/>
</dbReference>
<accession>A0AAC9L9D3</accession>
<dbReference type="AlphaFoldDB" id="A0AAC9L9D3"/>
<dbReference type="Pfam" id="PF00583">
    <property type="entry name" value="Acetyltransf_1"/>
    <property type="match status" value="1"/>
</dbReference>
<evidence type="ECO:0000313" key="3">
    <source>
        <dbReference type="Proteomes" id="UP000185511"/>
    </source>
</evidence>
<dbReference type="CDD" id="cd04301">
    <property type="entry name" value="NAT_SF"/>
    <property type="match status" value="1"/>
</dbReference>
<gene>
    <name evidence="2" type="ORF">UA74_03185</name>
</gene>
<reference evidence="3" key="1">
    <citation type="submission" date="2016-06" db="EMBL/GenBank/DDBJ databases">
        <title>Complete genome sequence of Actinoalloteichus fjordicus DSM 46855 (=ADI127-17), type strain of the new species Actinoalloteichus fjordicus.</title>
        <authorList>
            <person name="Ruckert C."/>
            <person name="Nouioui I."/>
            <person name="Willmese J."/>
            <person name="van Wezel G."/>
            <person name="Klenk H.-P."/>
            <person name="Kalinowski J."/>
            <person name="Zotchev S.B."/>
        </authorList>
    </citation>
    <scope>NUCLEOTIDE SEQUENCE [LARGE SCALE GENOMIC DNA]</scope>
    <source>
        <strain evidence="3">ADI127-7</strain>
    </source>
</reference>
<dbReference type="GO" id="GO:0016747">
    <property type="term" value="F:acyltransferase activity, transferring groups other than amino-acyl groups"/>
    <property type="evidence" value="ECO:0007669"/>
    <property type="project" value="InterPro"/>
</dbReference>
<dbReference type="SUPFAM" id="SSF55729">
    <property type="entry name" value="Acyl-CoA N-acyltransferases (Nat)"/>
    <property type="match status" value="1"/>
</dbReference>